<dbReference type="EMBL" id="MFAV01000009">
    <property type="protein sequence ID" value="OGD86720.1"/>
    <property type="molecule type" value="Genomic_DNA"/>
</dbReference>
<name>A0A1F5G4B9_9BACT</name>
<accession>A0A1F5G4B9</accession>
<gene>
    <name evidence="2" type="ORF">A2Z23_02525</name>
</gene>
<dbReference type="AlphaFoldDB" id="A0A1F5G4B9"/>
<sequence length="297" mass="34570">MISAVINTLNEERNIEGCLRSLRQLVDEIVVCDDGSRDNTVEIAKKFQAKVYYHQSQGFVEAARNFALQKASGDWVLVVDADEEIPLALAQKLKEATKKRLDFVSIPRKNIIFRKWIKHSGWWPDYNVRFFKKGKVTWSGKIHEDPKTKGKGFKLQANEDLAIIHHNYNSIGQYLNRLANYTEIEAKDLVKEGYKFDWRDLISKPVSEFLSRFFAREGYKDGLHGLALAILQSFSCFVTYIKVWEKEGFKEQEVDIDEFKDQIAKRTKETGFWFLQAMIDSASGLKKVLYRVKRKLR</sequence>
<dbReference type="Proteomes" id="UP000176628">
    <property type="component" value="Unassembled WGS sequence"/>
</dbReference>
<organism evidence="2 3">
    <name type="scientific">Candidatus Curtissbacteria bacterium RBG_16_39_7</name>
    <dbReference type="NCBI Taxonomy" id="1797707"/>
    <lineage>
        <taxon>Bacteria</taxon>
        <taxon>Candidatus Curtissiibacteriota</taxon>
    </lineage>
</organism>
<dbReference type="InterPro" id="IPR029044">
    <property type="entry name" value="Nucleotide-diphossugar_trans"/>
</dbReference>
<dbReference type="PANTHER" id="PTHR43630:SF2">
    <property type="entry name" value="GLYCOSYLTRANSFERASE"/>
    <property type="match status" value="1"/>
</dbReference>
<dbReference type="CDD" id="cd02511">
    <property type="entry name" value="Beta4Glucosyltransferase"/>
    <property type="match status" value="1"/>
</dbReference>
<reference evidence="2 3" key="1">
    <citation type="journal article" date="2016" name="Nat. Commun.">
        <title>Thousands of microbial genomes shed light on interconnected biogeochemical processes in an aquifer system.</title>
        <authorList>
            <person name="Anantharaman K."/>
            <person name="Brown C.T."/>
            <person name="Hug L.A."/>
            <person name="Sharon I."/>
            <person name="Castelle C.J."/>
            <person name="Probst A.J."/>
            <person name="Thomas B.C."/>
            <person name="Singh A."/>
            <person name="Wilkins M.J."/>
            <person name="Karaoz U."/>
            <person name="Brodie E.L."/>
            <person name="Williams K.H."/>
            <person name="Hubbard S.S."/>
            <person name="Banfield J.F."/>
        </authorList>
    </citation>
    <scope>NUCLEOTIDE SEQUENCE [LARGE SCALE GENOMIC DNA]</scope>
</reference>
<dbReference type="PANTHER" id="PTHR43630">
    <property type="entry name" value="POLY-BETA-1,6-N-ACETYL-D-GLUCOSAMINE SYNTHASE"/>
    <property type="match status" value="1"/>
</dbReference>
<evidence type="ECO:0000313" key="3">
    <source>
        <dbReference type="Proteomes" id="UP000176628"/>
    </source>
</evidence>
<dbReference type="SUPFAM" id="SSF53448">
    <property type="entry name" value="Nucleotide-diphospho-sugar transferases"/>
    <property type="match status" value="1"/>
</dbReference>
<evidence type="ECO:0000259" key="1">
    <source>
        <dbReference type="Pfam" id="PF00535"/>
    </source>
</evidence>
<evidence type="ECO:0000313" key="2">
    <source>
        <dbReference type="EMBL" id="OGD86720.1"/>
    </source>
</evidence>
<dbReference type="InterPro" id="IPR001173">
    <property type="entry name" value="Glyco_trans_2-like"/>
</dbReference>
<dbReference type="Gene3D" id="3.90.550.10">
    <property type="entry name" value="Spore Coat Polysaccharide Biosynthesis Protein SpsA, Chain A"/>
    <property type="match status" value="1"/>
</dbReference>
<feature type="domain" description="Glycosyltransferase 2-like" evidence="1">
    <location>
        <begin position="3"/>
        <end position="143"/>
    </location>
</feature>
<dbReference type="Pfam" id="PF00535">
    <property type="entry name" value="Glycos_transf_2"/>
    <property type="match status" value="1"/>
</dbReference>
<comment type="caution">
    <text evidence="2">The sequence shown here is derived from an EMBL/GenBank/DDBJ whole genome shotgun (WGS) entry which is preliminary data.</text>
</comment>
<protein>
    <recommendedName>
        <fullName evidence="1">Glycosyltransferase 2-like domain-containing protein</fullName>
    </recommendedName>
</protein>
<proteinExistence type="predicted"/>